<protein>
    <recommendedName>
        <fullName evidence="14 15">Quinolinate synthase</fullName>
        <ecNumber evidence="5 15">2.5.1.72</ecNumber>
    </recommendedName>
</protein>
<keyword evidence="10" id="KW-0479">Metal-binding</keyword>
<dbReference type="NCBIfam" id="NF006877">
    <property type="entry name" value="PRK09375.1-1"/>
    <property type="match status" value="1"/>
</dbReference>
<gene>
    <name evidence="16" type="ORF">H010_12949</name>
</gene>
<organism evidence="16 17">
    <name type="scientific">Hydrogenophaga taeniospiralis CCUG 15921</name>
    <dbReference type="NCBI Taxonomy" id="1281780"/>
    <lineage>
        <taxon>Bacteria</taxon>
        <taxon>Pseudomonadati</taxon>
        <taxon>Pseudomonadota</taxon>
        <taxon>Betaproteobacteria</taxon>
        <taxon>Burkholderiales</taxon>
        <taxon>Comamonadaceae</taxon>
        <taxon>Hydrogenophaga</taxon>
    </lineage>
</organism>
<dbReference type="GO" id="GO:0008987">
    <property type="term" value="F:quinolinate synthetase A activity"/>
    <property type="evidence" value="ECO:0007669"/>
    <property type="project" value="UniProtKB-UniRule"/>
</dbReference>
<dbReference type="InterPro" id="IPR003473">
    <property type="entry name" value="NadA"/>
</dbReference>
<evidence type="ECO:0000256" key="8">
    <source>
        <dbReference type="ARBA" id="ARBA00022642"/>
    </source>
</evidence>
<keyword evidence="8" id="KW-0662">Pyridine nucleotide biosynthesis</keyword>
<evidence type="ECO:0000256" key="6">
    <source>
        <dbReference type="ARBA" id="ARBA00022485"/>
    </source>
</evidence>
<dbReference type="EC" id="2.5.1.72" evidence="5 15"/>
<keyword evidence="7" id="KW-0963">Cytoplasm</keyword>
<comment type="cofactor">
    <cofactor evidence="1">
        <name>[4Fe-4S] cluster</name>
        <dbReference type="ChEBI" id="CHEBI:49883"/>
    </cofactor>
</comment>
<evidence type="ECO:0000256" key="11">
    <source>
        <dbReference type="ARBA" id="ARBA00023004"/>
    </source>
</evidence>
<evidence type="ECO:0000256" key="4">
    <source>
        <dbReference type="ARBA" id="ARBA00005065"/>
    </source>
</evidence>
<name>A0A9X4NT95_9BURK</name>
<evidence type="ECO:0000256" key="1">
    <source>
        <dbReference type="ARBA" id="ARBA00001966"/>
    </source>
</evidence>
<sequence length="367" mass="39747">MSNPAIIDVEYEQPACPTKHAWARVPVEPGPKQRAELKDKIRRLLQERNAVMVSHYYVHPDLQDLAVETGGIVSDSLEMARFGRDHAAQTLVVSGVRFMGETAKILSPEKTVLMPDLDANCSLDLGCPIDEFSAFCDAHPDRTVVVYANTSAAVKARSDWLVTSSCALDIVKALKDKGHKILWAPDKHLGGYIQRETGADMLMWNGSCIVHDEFKAFELEALKKEHPKAKVLVHPESPADVVALADAVGSTSAILKAARELDANEFIVATDNGMMHMLRQQNPGKVFIEAPTAGNSATCKSCAHCPWMAMNGLAGVAQVLEKGLNQIHVDPALIPRARLPIDRMLAFTAAHRAGQDAGALVPNIGAA</sequence>
<proteinExistence type="predicted"/>
<dbReference type="OrthoDB" id="9801204at2"/>
<dbReference type="Proteomes" id="UP001152876">
    <property type="component" value="Unassembled WGS sequence"/>
</dbReference>
<keyword evidence="11" id="KW-0408">Iron</keyword>
<evidence type="ECO:0000256" key="15">
    <source>
        <dbReference type="NCBIfam" id="TIGR00550"/>
    </source>
</evidence>
<dbReference type="FunFam" id="3.40.50.10800:FF:000001">
    <property type="entry name" value="Quinolinate synthase A"/>
    <property type="match status" value="1"/>
</dbReference>
<evidence type="ECO:0000256" key="10">
    <source>
        <dbReference type="ARBA" id="ARBA00022723"/>
    </source>
</evidence>
<dbReference type="RefSeq" id="WP_068171947.1">
    <property type="nucleotide sequence ID" value="NZ_AOGK01000010.1"/>
</dbReference>
<dbReference type="PANTHER" id="PTHR30573:SF0">
    <property type="entry name" value="QUINOLINATE SYNTHASE, CHLOROPLASTIC"/>
    <property type="match status" value="1"/>
</dbReference>
<comment type="function">
    <text evidence="2">Catalyzes the condensation of iminoaspartate with dihydroxyacetone phosphate to form quinolinate.</text>
</comment>
<dbReference type="SUPFAM" id="SSF142754">
    <property type="entry name" value="NadA-like"/>
    <property type="match status" value="1"/>
</dbReference>
<dbReference type="PANTHER" id="PTHR30573">
    <property type="entry name" value="QUINOLINATE SYNTHETASE A"/>
    <property type="match status" value="1"/>
</dbReference>
<reference evidence="16" key="1">
    <citation type="submission" date="2013-01" db="EMBL/GenBank/DDBJ databases">
        <title>Genome draft of Hydrogenophaga taeniospiralis 2K1.</title>
        <authorList>
            <person name="Gomila M."/>
            <person name="Lalucat J."/>
        </authorList>
    </citation>
    <scope>NUCLEOTIDE SEQUENCE</scope>
    <source>
        <strain evidence="16">CCUG 15921</strain>
    </source>
</reference>
<evidence type="ECO:0000256" key="7">
    <source>
        <dbReference type="ARBA" id="ARBA00022490"/>
    </source>
</evidence>
<evidence type="ECO:0000256" key="12">
    <source>
        <dbReference type="ARBA" id="ARBA00023014"/>
    </source>
</evidence>
<evidence type="ECO:0000256" key="3">
    <source>
        <dbReference type="ARBA" id="ARBA00004496"/>
    </source>
</evidence>
<evidence type="ECO:0000313" key="16">
    <source>
        <dbReference type="EMBL" id="MDG5976166.1"/>
    </source>
</evidence>
<dbReference type="FunFam" id="3.40.50.10800:FF:000003">
    <property type="entry name" value="Quinolinate synthase A"/>
    <property type="match status" value="1"/>
</dbReference>
<dbReference type="GO" id="GO:0046872">
    <property type="term" value="F:metal ion binding"/>
    <property type="evidence" value="ECO:0007669"/>
    <property type="project" value="UniProtKB-KW"/>
</dbReference>
<comment type="subcellular location">
    <subcellularLocation>
        <location evidence="3">Cytoplasm</location>
    </subcellularLocation>
</comment>
<dbReference type="GO" id="GO:0051539">
    <property type="term" value="F:4 iron, 4 sulfur cluster binding"/>
    <property type="evidence" value="ECO:0007669"/>
    <property type="project" value="UniProtKB-KW"/>
</dbReference>
<evidence type="ECO:0000256" key="9">
    <source>
        <dbReference type="ARBA" id="ARBA00022679"/>
    </source>
</evidence>
<comment type="caution">
    <text evidence="16">The sequence shown here is derived from an EMBL/GenBank/DDBJ whole genome shotgun (WGS) entry which is preliminary data.</text>
</comment>
<evidence type="ECO:0000256" key="5">
    <source>
        <dbReference type="ARBA" id="ARBA00012669"/>
    </source>
</evidence>
<dbReference type="Pfam" id="PF02445">
    <property type="entry name" value="NadA"/>
    <property type="match status" value="1"/>
</dbReference>
<dbReference type="AlphaFoldDB" id="A0A9X4NT95"/>
<dbReference type="NCBIfam" id="NF006878">
    <property type="entry name" value="PRK09375.1-2"/>
    <property type="match status" value="1"/>
</dbReference>
<evidence type="ECO:0000313" key="17">
    <source>
        <dbReference type="Proteomes" id="UP001152876"/>
    </source>
</evidence>
<accession>A0A9X4NT95</accession>
<dbReference type="NCBIfam" id="TIGR00550">
    <property type="entry name" value="nadA"/>
    <property type="match status" value="1"/>
</dbReference>
<keyword evidence="9" id="KW-0808">Transferase</keyword>
<keyword evidence="17" id="KW-1185">Reference proteome</keyword>
<comment type="pathway">
    <text evidence="4">Cofactor biosynthesis; NAD(+) biosynthesis; quinolinate from iminoaspartate: step 1/1.</text>
</comment>
<dbReference type="Gene3D" id="3.40.50.10800">
    <property type="entry name" value="NadA-like"/>
    <property type="match status" value="3"/>
</dbReference>
<keyword evidence="6" id="KW-0004">4Fe-4S</keyword>
<evidence type="ECO:0000256" key="14">
    <source>
        <dbReference type="ARBA" id="ARBA00073059"/>
    </source>
</evidence>
<dbReference type="GO" id="GO:0005829">
    <property type="term" value="C:cytosol"/>
    <property type="evidence" value="ECO:0007669"/>
    <property type="project" value="TreeGrafter"/>
</dbReference>
<dbReference type="EMBL" id="AOGK01000010">
    <property type="protein sequence ID" value="MDG5976166.1"/>
    <property type="molecule type" value="Genomic_DNA"/>
</dbReference>
<keyword evidence="12" id="KW-0411">Iron-sulfur</keyword>
<dbReference type="InterPro" id="IPR036094">
    <property type="entry name" value="NadA_sf"/>
</dbReference>
<dbReference type="GO" id="GO:0034628">
    <property type="term" value="P:'de novo' NAD+ biosynthetic process from L-aspartate"/>
    <property type="evidence" value="ECO:0007669"/>
    <property type="project" value="TreeGrafter"/>
</dbReference>
<comment type="catalytic activity">
    <reaction evidence="13">
        <text>iminosuccinate + dihydroxyacetone phosphate = quinolinate + phosphate + 2 H2O + H(+)</text>
        <dbReference type="Rhea" id="RHEA:25888"/>
        <dbReference type="ChEBI" id="CHEBI:15377"/>
        <dbReference type="ChEBI" id="CHEBI:15378"/>
        <dbReference type="ChEBI" id="CHEBI:29959"/>
        <dbReference type="ChEBI" id="CHEBI:43474"/>
        <dbReference type="ChEBI" id="CHEBI:57642"/>
        <dbReference type="ChEBI" id="CHEBI:77875"/>
        <dbReference type="EC" id="2.5.1.72"/>
    </reaction>
    <physiologicalReaction direction="left-to-right" evidence="13">
        <dbReference type="Rhea" id="RHEA:25889"/>
    </physiologicalReaction>
</comment>
<evidence type="ECO:0000256" key="2">
    <source>
        <dbReference type="ARBA" id="ARBA00003791"/>
    </source>
</evidence>
<evidence type="ECO:0000256" key="13">
    <source>
        <dbReference type="ARBA" id="ARBA00050125"/>
    </source>
</evidence>